<dbReference type="Gene3D" id="2.60.40.1240">
    <property type="match status" value="1"/>
</dbReference>
<name>A0ABY8US63_9BACI</name>
<dbReference type="Proteomes" id="UP001236652">
    <property type="component" value="Chromosome"/>
</dbReference>
<feature type="chain" id="PRO_5045898219" evidence="3">
    <location>
        <begin position="19"/>
        <end position="186"/>
    </location>
</feature>
<evidence type="ECO:0000256" key="2">
    <source>
        <dbReference type="SAM" id="MobiDB-lite"/>
    </source>
</evidence>
<reference evidence="5 6" key="1">
    <citation type="submission" date="2023-05" db="EMBL/GenBank/DDBJ databases">
        <title>Comparative genomics reveals the evidence of polycyclic aromatic hydrocarbons degradation in moderately halophilic genus Pontibacillus.</title>
        <authorList>
            <person name="Yang H."/>
            <person name="Qian Z."/>
        </authorList>
    </citation>
    <scope>NUCLEOTIDE SEQUENCE [LARGE SCALE GENOMIC DNA]</scope>
    <source>
        <strain evidence="6">HN14</strain>
    </source>
</reference>
<proteinExistence type="predicted"/>
<evidence type="ECO:0000313" key="6">
    <source>
        <dbReference type="Proteomes" id="UP001236652"/>
    </source>
</evidence>
<dbReference type="RefSeq" id="WP_231416789.1">
    <property type="nucleotide sequence ID" value="NZ_CP126446.1"/>
</dbReference>
<dbReference type="PROSITE" id="PS51257">
    <property type="entry name" value="PROKAR_LIPOPROTEIN"/>
    <property type="match status" value="1"/>
</dbReference>
<evidence type="ECO:0000313" key="5">
    <source>
        <dbReference type="EMBL" id="WIF96516.1"/>
    </source>
</evidence>
<dbReference type="Pfam" id="PF11611">
    <property type="entry name" value="DUF4352"/>
    <property type="match status" value="1"/>
</dbReference>
<feature type="domain" description="DUF4352" evidence="4">
    <location>
        <begin position="65"/>
        <end position="171"/>
    </location>
</feature>
<feature type="region of interest" description="Disordered" evidence="2">
    <location>
        <begin position="25"/>
        <end position="49"/>
    </location>
</feature>
<evidence type="ECO:0000256" key="1">
    <source>
        <dbReference type="ARBA" id="ARBA00022729"/>
    </source>
</evidence>
<feature type="signal peptide" evidence="3">
    <location>
        <begin position="1"/>
        <end position="18"/>
    </location>
</feature>
<feature type="compositionally biased region" description="Low complexity" evidence="2">
    <location>
        <begin position="31"/>
        <end position="40"/>
    </location>
</feature>
<sequence length="186" mass="20744">MRTVVKTLIFSMVLAILASGCSDTSKKENDNSSQANQQQDNSEKVSSSEDVYYSVGETHHFKTPIGNYKMTLDEVEITDQVNGEKAETGRFVIPTFTIENTGDSTITVEDAFSTFDLLTKVSKKSSTIQVGNEQLLAGNIESGETETGRIYYVIKGDSYTLQSDYITSDMKNRRVGWEFTNVEKEK</sequence>
<keyword evidence="1 3" id="KW-0732">Signal</keyword>
<evidence type="ECO:0000256" key="3">
    <source>
        <dbReference type="SAM" id="SignalP"/>
    </source>
</evidence>
<dbReference type="InterPro" id="IPR029051">
    <property type="entry name" value="DUF4352"/>
</dbReference>
<dbReference type="InterPro" id="IPR029050">
    <property type="entry name" value="Immunoprotect_excell_Ig-like"/>
</dbReference>
<organism evidence="5 6">
    <name type="scientific">Pontibacillus chungwhensis</name>
    <dbReference type="NCBI Taxonomy" id="265426"/>
    <lineage>
        <taxon>Bacteria</taxon>
        <taxon>Bacillati</taxon>
        <taxon>Bacillota</taxon>
        <taxon>Bacilli</taxon>
        <taxon>Bacillales</taxon>
        <taxon>Bacillaceae</taxon>
        <taxon>Pontibacillus</taxon>
    </lineage>
</organism>
<evidence type="ECO:0000259" key="4">
    <source>
        <dbReference type="Pfam" id="PF11611"/>
    </source>
</evidence>
<dbReference type="EMBL" id="CP126446">
    <property type="protein sequence ID" value="WIF96516.1"/>
    <property type="molecule type" value="Genomic_DNA"/>
</dbReference>
<keyword evidence="6" id="KW-1185">Reference proteome</keyword>
<gene>
    <name evidence="5" type="ORF">QNI29_12220</name>
</gene>
<protein>
    <submittedName>
        <fullName evidence="5">DUF4352 domain-containing protein</fullName>
    </submittedName>
</protein>
<accession>A0ABY8US63</accession>